<dbReference type="RefSeq" id="YP_003933787.1">
    <property type="nucleotide sequence ID" value="NC_014567.1"/>
</dbReference>
<keyword evidence="15" id="KW-1039">Host endosome</keyword>
<evidence type="ECO:0000256" key="8">
    <source>
        <dbReference type="ARBA" id="ARBA00022612"/>
    </source>
</evidence>
<organismHost>
    <name type="scientific">Callithrix</name>
    <dbReference type="NCBI Taxonomy" id="9481"/>
</organismHost>
<evidence type="ECO:0000313" key="21">
    <source>
        <dbReference type="EMBL" id="ADO13775.1"/>
    </source>
</evidence>
<comment type="similarity">
    <text evidence="4">Belongs to the alphaherpesvirinae glycoprotein K family.</text>
</comment>
<evidence type="ECO:0000256" key="6">
    <source>
        <dbReference type="ARBA" id="ARBA00013975"/>
    </source>
</evidence>
<keyword evidence="21" id="KW-0946">Virion</keyword>
<keyword evidence="14 20" id="KW-1133">Transmembrane helix</keyword>
<feature type="transmembrane region" description="Helical" evidence="20">
    <location>
        <begin position="128"/>
        <end position="148"/>
    </location>
</feature>
<dbReference type="GO" id="GO:0039700">
    <property type="term" value="P:fusion of viral membrane with host outer nuclear membrane"/>
    <property type="evidence" value="ECO:0007669"/>
    <property type="project" value="UniProtKB-KW"/>
</dbReference>
<evidence type="ECO:0000256" key="2">
    <source>
        <dbReference type="ARBA" id="ARBA00004330"/>
    </source>
</evidence>
<keyword evidence="7" id="KW-1032">Host cell membrane</keyword>
<evidence type="ECO:0000256" key="3">
    <source>
        <dbReference type="ARBA" id="ARBA00004598"/>
    </source>
</evidence>
<comment type="subunit">
    <text evidence="5">Interacts (via UL20 interaction region) with protein UL20 (via N-terminus); this interaction probably plays a role in the coordinate transport of protein UL20 and gK to the trans-Golgi network (TGN), and is required for the cell surface expression of gK.</text>
</comment>
<evidence type="ECO:0000256" key="13">
    <source>
        <dbReference type="ARBA" id="ARBA00022959"/>
    </source>
</evidence>
<dbReference type="GO" id="GO:0020002">
    <property type="term" value="C:host cell plasma membrane"/>
    <property type="evidence" value="ECO:0007669"/>
    <property type="project" value="UniProtKB-SubCell"/>
</dbReference>
<keyword evidence="13" id="KW-1181">Viral primary envelope fusion with host outer nuclear membrane</keyword>
<sequence length="353" mass="38663">MLSFGGREHCLTLILLSAYVVALAWYIVAGITGARRCIYAVSPPSSPNSGGLAWTTFNHSALFVFRPASQFDGIGDPAVADDADRGMDHSCLTDVVDGRALSAFDDARDTGRRLVLVRATRNCLRPLWFGQLRLVVVAWFLYAIHVALHQRRRMFGVVSPPHGEIPPATYLLNYAARIICSAMGSYPYTKMAQLMCELSLQRRALAQIFQADPVTFLHHRPTIGIAVACEALCRLSAQALIASSALLSHGECARAYPLFLALLTWGFVAVIALVEACRAWCWWRRRGVAADASGDTEGKRSTRPSGLNRMCGRCCATVLSGIVMRLVYLATVVAVVVVALRYEQDIQQRIFGA</sequence>
<evidence type="ECO:0000256" key="1">
    <source>
        <dbReference type="ARBA" id="ARBA00004252"/>
    </source>
</evidence>
<keyword evidence="22" id="KW-1185">Reference proteome</keyword>
<keyword evidence="8" id="KW-1188">Viral release from host cell</keyword>
<dbReference type="GO" id="GO:0016020">
    <property type="term" value="C:membrane"/>
    <property type="evidence" value="ECO:0007669"/>
    <property type="project" value="InterPro"/>
</dbReference>
<evidence type="ECO:0000256" key="17">
    <source>
        <dbReference type="ARBA" id="ARBA00023180"/>
    </source>
</evidence>
<dbReference type="GO" id="GO:0044175">
    <property type="term" value="C:host cell endosome membrane"/>
    <property type="evidence" value="ECO:0007669"/>
    <property type="project" value="UniProtKB-SubCell"/>
</dbReference>
<reference evidence="21 22" key="1">
    <citation type="journal article" date="2011" name="Virology">
        <title>Structure and sequence of the saimiriine herpesvirus 1 genome.</title>
        <authorList>
            <person name="Tyler S."/>
            <person name="Severini A."/>
            <person name="Black D."/>
            <person name="Walker M."/>
            <person name="Eberle R."/>
        </authorList>
    </citation>
    <scope>NUCLEOTIDE SEQUENCE [LARGE SCALE GENOMIC DNA]</scope>
    <source>
        <strain evidence="21">MV 5-4</strain>
    </source>
</reference>
<accession>E2IUB7</accession>
<evidence type="ECO:0000256" key="10">
    <source>
        <dbReference type="ARBA" id="ARBA00022729"/>
    </source>
</evidence>
<evidence type="ECO:0000256" key="20">
    <source>
        <dbReference type="SAM" id="Phobius"/>
    </source>
</evidence>
<proteinExistence type="inferred from homology"/>
<keyword evidence="18" id="KW-1180">Syncytium formation induced by viral infection</keyword>
<evidence type="ECO:0000256" key="7">
    <source>
        <dbReference type="ARBA" id="ARBA00022511"/>
    </source>
</evidence>
<dbReference type="Pfam" id="PF01621">
    <property type="entry name" value="Fusion_gly_K"/>
    <property type="match status" value="1"/>
</dbReference>
<keyword evidence="21" id="KW-0261">Viral envelope protein</keyword>
<dbReference type="KEGG" id="vg:9829304"/>
<dbReference type="EMBL" id="HM625781">
    <property type="protein sequence ID" value="ADO13775.1"/>
    <property type="molecule type" value="Genomic_DNA"/>
</dbReference>
<dbReference type="OrthoDB" id="7914at10239"/>
<keyword evidence="16 20" id="KW-0472">Membrane</keyword>
<evidence type="ECO:0000256" key="16">
    <source>
        <dbReference type="ARBA" id="ARBA00023136"/>
    </source>
</evidence>
<dbReference type="GO" id="GO:0044178">
    <property type="term" value="C:host cell Golgi membrane"/>
    <property type="evidence" value="ECO:0007669"/>
    <property type="project" value="UniProtKB-SubCell"/>
</dbReference>
<evidence type="ECO:0000256" key="19">
    <source>
        <dbReference type="ARBA" id="ARBA00030931"/>
    </source>
</evidence>
<evidence type="ECO:0000256" key="18">
    <source>
        <dbReference type="ARBA" id="ARBA00023213"/>
    </source>
</evidence>
<keyword evidence="12" id="KW-1043">Host membrane</keyword>
<name>E2IUB7_SHV1</name>
<evidence type="ECO:0000256" key="15">
    <source>
        <dbReference type="ARBA" id="ARBA00023046"/>
    </source>
</evidence>
<feature type="transmembrane region" description="Helical" evidence="20">
    <location>
        <begin position="255"/>
        <end position="274"/>
    </location>
</feature>
<evidence type="ECO:0000256" key="12">
    <source>
        <dbReference type="ARBA" id="ARBA00022870"/>
    </source>
</evidence>
<keyword evidence="10" id="KW-0732">Signal</keyword>
<dbReference type="InterPro" id="IPR002567">
    <property type="entry name" value="GK"/>
</dbReference>
<evidence type="ECO:0000256" key="11">
    <source>
        <dbReference type="ARBA" id="ARBA00022812"/>
    </source>
</evidence>
<evidence type="ECO:0000313" key="22">
    <source>
        <dbReference type="Proteomes" id="UP000127069"/>
    </source>
</evidence>
<keyword evidence="11" id="KW-1040">Host Golgi apparatus</keyword>
<organismHost>
    <name type="scientific">Saimiri</name>
    <name type="common">squirrel monkeys</name>
    <dbReference type="NCBI Taxonomy" id="9520"/>
</organismHost>
<feature type="transmembrane region" description="Helical" evidence="20">
    <location>
        <begin position="322"/>
        <end position="340"/>
    </location>
</feature>
<evidence type="ECO:0000256" key="4">
    <source>
        <dbReference type="ARBA" id="ARBA00007266"/>
    </source>
</evidence>
<keyword evidence="17" id="KW-0325">Glycoprotein</keyword>
<protein>
    <recommendedName>
        <fullName evidence="6">Envelope glycoprotein K</fullName>
    </recommendedName>
    <alternativeName>
        <fullName evidence="19">Syncytial protein</fullName>
    </alternativeName>
</protein>
<comment type="subcellular location">
    <subcellularLocation>
        <location evidence="1">Host Golgi apparatus membrane</location>
        <topology evidence="1">Multi-pass membrane protein</topology>
    </subcellularLocation>
    <subcellularLocation>
        <location evidence="3">Host cell membrane</location>
        <topology evidence="3">Multi-pass membrane protein</topology>
    </subcellularLocation>
    <subcellularLocation>
        <location evidence="2">Host endosome membrane</location>
        <topology evidence="2">Multi-pass membrane protein</topology>
    </subcellularLocation>
</comment>
<evidence type="ECO:0000256" key="14">
    <source>
        <dbReference type="ARBA" id="ARBA00022989"/>
    </source>
</evidence>
<evidence type="ECO:0000256" key="9">
    <source>
        <dbReference type="ARBA" id="ARBA00022692"/>
    </source>
</evidence>
<dbReference type="GO" id="GO:0019031">
    <property type="term" value="C:viral envelope"/>
    <property type="evidence" value="ECO:0007669"/>
    <property type="project" value="UniProtKB-KW"/>
</dbReference>
<organism evidence="21 22">
    <name type="scientific">Saimiriine herpesvirus 1 (strain MV-5-4-PSL)</name>
    <name type="common">SaHV-1</name>
    <name type="synonym">Marmoset herpesvirus</name>
    <dbReference type="NCBI Taxonomy" id="10353"/>
    <lineage>
        <taxon>Viruses</taxon>
        <taxon>Duplodnaviria</taxon>
        <taxon>Heunggongvirae</taxon>
        <taxon>Peploviricota</taxon>
        <taxon>Herviviricetes</taxon>
        <taxon>Herpesvirales</taxon>
        <taxon>Orthoherpesviridae</taxon>
        <taxon>Alphaherpesvirinae</taxon>
        <taxon>Simplexvirus</taxon>
        <taxon>Simplexvirus saimiriinealpha1</taxon>
    </lineage>
</organism>
<dbReference type="Proteomes" id="UP000127069">
    <property type="component" value="Segment"/>
</dbReference>
<dbReference type="GO" id="GO:0060141">
    <property type="term" value="P:symbiont-mediated induction of syncytium formation"/>
    <property type="evidence" value="ECO:0007669"/>
    <property type="project" value="UniProtKB-KW"/>
</dbReference>
<dbReference type="GeneID" id="9829304"/>
<evidence type="ECO:0000256" key="5">
    <source>
        <dbReference type="ARBA" id="ARBA00011250"/>
    </source>
</evidence>
<gene>
    <name evidence="21" type="primary">UL53</name>
</gene>
<keyword evidence="9 20" id="KW-0812">Transmembrane</keyword>